<evidence type="ECO:0000256" key="4">
    <source>
        <dbReference type="ARBA" id="ARBA00023136"/>
    </source>
</evidence>
<feature type="transmembrane region" description="Helical" evidence="5">
    <location>
        <begin position="45"/>
        <end position="66"/>
    </location>
</feature>
<dbReference type="PANTHER" id="PTHR33507:SF3">
    <property type="entry name" value="INNER MEMBRANE PROTEIN YBBJ"/>
    <property type="match status" value="1"/>
</dbReference>
<keyword evidence="2 5" id="KW-0812">Transmembrane</keyword>
<gene>
    <name evidence="7" type="ORF">NCTC12020_01775</name>
</gene>
<dbReference type="AlphaFoldDB" id="A0A380NP13"/>
<evidence type="ECO:0000256" key="3">
    <source>
        <dbReference type="ARBA" id="ARBA00022989"/>
    </source>
</evidence>
<organism evidence="7 8">
    <name type="scientific">Veillonella criceti</name>
    <dbReference type="NCBI Taxonomy" id="103891"/>
    <lineage>
        <taxon>Bacteria</taxon>
        <taxon>Bacillati</taxon>
        <taxon>Bacillota</taxon>
        <taxon>Negativicutes</taxon>
        <taxon>Veillonellales</taxon>
        <taxon>Veillonellaceae</taxon>
        <taxon>Veillonella</taxon>
    </lineage>
</organism>
<feature type="transmembrane region" description="Helical" evidence="5">
    <location>
        <begin position="12"/>
        <end position="39"/>
    </location>
</feature>
<dbReference type="SUPFAM" id="SSF141322">
    <property type="entry name" value="NfeD domain-like"/>
    <property type="match status" value="1"/>
</dbReference>
<dbReference type="GO" id="GO:0005886">
    <property type="term" value="C:plasma membrane"/>
    <property type="evidence" value="ECO:0007669"/>
    <property type="project" value="TreeGrafter"/>
</dbReference>
<sequence length="153" mass="16074">MITYLVIGGVVLLGIESLVPGIGIFGLLGIIALLGALYLYLGAGLLATMVVAVVAIIALIVGVWLIRKAPNSRLGKALTLTLESTKERGYSGSEERSDLLGKTGIAQSVLRPAGRVLFDQQPVDVVTDGEFYEPGTEVVVVEVTGGRIVVRKV</sequence>
<evidence type="ECO:0000313" key="8">
    <source>
        <dbReference type="Proteomes" id="UP000255367"/>
    </source>
</evidence>
<evidence type="ECO:0000259" key="6">
    <source>
        <dbReference type="Pfam" id="PF01957"/>
    </source>
</evidence>
<dbReference type="EMBL" id="UHIO01000001">
    <property type="protein sequence ID" value="SUP44674.1"/>
    <property type="molecule type" value="Genomic_DNA"/>
</dbReference>
<keyword evidence="4 5" id="KW-0472">Membrane</keyword>
<comment type="subcellular location">
    <subcellularLocation>
        <location evidence="1">Membrane</location>
        <topology evidence="1">Multi-pass membrane protein</topology>
    </subcellularLocation>
</comment>
<evidence type="ECO:0000313" key="7">
    <source>
        <dbReference type="EMBL" id="SUP44674.1"/>
    </source>
</evidence>
<dbReference type="Gene3D" id="2.40.50.140">
    <property type="entry name" value="Nucleic acid-binding proteins"/>
    <property type="match status" value="1"/>
</dbReference>
<dbReference type="InterPro" id="IPR002810">
    <property type="entry name" value="NfeD-like_C"/>
</dbReference>
<dbReference type="Pfam" id="PF01957">
    <property type="entry name" value="NfeD"/>
    <property type="match status" value="1"/>
</dbReference>
<accession>A0A380NP13</accession>
<dbReference type="InterPro" id="IPR052165">
    <property type="entry name" value="Membrane_assoc_protease"/>
</dbReference>
<dbReference type="PANTHER" id="PTHR33507">
    <property type="entry name" value="INNER MEMBRANE PROTEIN YBBJ"/>
    <property type="match status" value="1"/>
</dbReference>
<dbReference type="Proteomes" id="UP000255367">
    <property type="component" value="Unassembled WGS sequence"/>
</dbReference>
<dbReference type="RefSeq" id="WP_115310858.1">
    <property type="nucleotide sequence ID" value="NZ_UHIO01000001.1"/>
</dbReference>
<evidence type="ECO:0000256" key="2">
    <source>
        <dbReference type="ARBA" id="ARBA00022692"/>
    </source>
</evidence>
<name>A0A380NP13_9FIRM</name>
<evidence type="ECO:0000256" key="1">
    <source>
        <dbReference type="ARBA" id="ARBA00004141"/>
    </source>
</evidence>
<dbReference type="InterPro" id="IPR012340">
    <property type="entry name" value="NA-bd_OB-fold"/>
</dbReference>
<reference evidence="7 8" key="1">
    <citation type="submission" date="2018-06" db="EMBL/GenBank/DDBJ databases">
        <authorList>
            <consortium name="Pathogen Informatics"/>
            <person name="Doyle S."/>
        </authorList>
    </citation>
    <scope>NUCLEOTIDE SEQUENCE [LARGE SCALE GENOMIC DNA]</scope>
    <source>
        <strain evidence="7 8">NCTC12020</strain>
    </source>
</reference>
<keyword evidence="8" id="KW-1185">Reference proteome</keyword>
<protein>
    <submittedName>
        <fullName evidence="7">NfeD-like C-terminal, partner-binding</fullName>
    </submittedName>
</protein>
<proteinExistence type="predicted"/>
<feature type="domain" description="NfeD-like C-terminal" evidence="6">
    <location>
        <begin position="97"/>
        <end position="152"/>
    </location>
</feature>
<keyword evidence="3 5" id="KW-1133">Transmembrane helix</keyword>
<dbReference type="OrthoDB" id="9806253at2"/>
<evidence type="ECO:0000256" key="5">
    <source>
        <dbReference type="SAM" id="Phobius"/>
    </source>
</evidence>